<keyword evidence="3" id="KW-1185">Reference proteome</keyword>
<gene>
    <name evidence="2" type="ORF">EYF80_027905</name>
</gene>
<evidence type="ECO:0000313" key="2">
    <source>
        <dbReference type="EMBL" id="TNN61889.1"/>
    </source>
</evidence>
<proteinExistence type="predicted"/>
<accession>A0A4Z2H7U9</accession>
<protein>
    <submittedName>
        <fullName evidence="2">Uncharacterized protein</fullName>
    </submittedName>
</protein>
<organism evidence="2 3">
    <name type="scientific">Liparis tanakae</name>
    <name type="common">Tanaka's snailfish</name>
    <dbReference type="NCBI Taxonomy" id="230148"/>
    <lineage>
        <taxon>Eukaryota</taxon>
        <taxon>Metazoa</taxon>
        <taxon>Chordata</taxon>
        <taxon>Craniata</taxon>
        <taxon>Vertebrata</taxon>
        <taxon>Euteleostomi</taxon>
        <taxon>Actinopterygii</taxon>
        <taxon>Neopterygii</taxon>
        <taxon>Teleostei</taxon>
        <taxon>Neoteleostei</taxon>
        <taxon>Acanthomorphata</taxon>
        <taxon>Eupercaria</taxon>
        <taxon>Perciformes</taxon>
        <taxon>Cottioidei</taxon>
        <taxon>Cottales</taxon>
        <taxon>Liparidae</taxon>
        <taxon>Liparis</taxon>
    </lineage>
</organism>
<sequence>MKLDPLANSPSPFCKRAGVAATASPGSGTLRRFSGEGRGDATTQGGESISVEGEEVVTFE</sequence>
<name>A0A4Z2H7U9_9TELE</name>
<reference evidence="2 3" key="1">
    <citation type="submission" date="2019-03" db="EMBL/GenBank/DDBJ databases">
        <title>First draft genome of Liparis tanakae, snailfish: a comprehensive survey of snailfish specific genes.</title>
        <authorList>
            <person name="Kim W."/>
            <person name="Song I."/>
            <person name="Jeong J.-H."/>
            <person name="Kim D."/>
            <person name="Kim S."/>
            <person name="Ryu S."/>
            <person name="Song J.Y."/>
            <person name="Lee S.K."/>
        </authorList>
    </citation>
    <scope>NUCLEOTIDE SEQUENCE [LARGE SCALE GENOMIC DNA]</scope>
    <source>
        <tissue evidence="2">Muscle</tissue>
    </source>
</reference>
<evidence type="ECO:0000313" key="3">
    <source>
        <dbReference type="Proteomes" id="UP000314294"/>
    </source>
</evidence>
<comment type="caution">
    <text evidence="2">The sequence shown here is derived from an EMBL/GenBank/DDBJ whole genome shotgun (WGS) entry which is preliminary data.</text>
</comment>
<evidence type="ECO:0000256" key="1">
    <source>
        <dbReference type="SAM" id="MobiDB-lite"/>
    </source>
</evidence>
<dbReference type="Proteomes" id="UP000314294">
    <property type="component" value="Unassembled WGS sequence"/>
</dbReference>
<dbReference type="AlphaFoldDB" id="A0A4Z2H7U9"/>
<feature type="region of interest" description="Disordered" evidence="1">
    <location>
        <begin position="1"/>
        <end position="60"/>
    </location>
</feature>
<dbReference type="EMBL" id="SRLO01000306">
    <property type="protein sequence ID" value="TNN61889.1"/>
    <property type="molecule type" value="Genomic_DNA"/>
</dbReference>